<dbReference type="Proteomes" id="UP000268014">
    <property type="component" value="Unassembled WGS sequence"/>
</dbReference>
<protein>
    <submittedName>
        <fullName evidence="3 5">Uncharacterized protein</fullName>
    </submittedName>
</protein>
<reference evidence="3 4" key="2">
    <citation type="submission" date="2018-11" db="EMBL/GenBank/DDBJ databases">
        <authorList>
            <consortium name="Pathogen Informatics"/>
        </authorList>
    </citation>
    <scope>NUCLEOTIDE SEQUENCE [LARGE SCALE GENOMIC DNA]</scope>
    <source>
        <strain evidence="3 4">MHpl1</strain>
    </source>
</reference>
<dbReference type="EMBL" id="UZAF01018723">
    <property type="protein sequence ID" value="VDO54343.1"/>
    <property type="molecule type" value="Genomic_DNA"/>
</dbReference>
<keyword evidence="2" id="KW-1133">Transmembrane helix</keyword>
<evidence type="ECO:0000313" key="3">
    <source>
        <dbReference type="EMBL" id="VDO54343.1"/>
    </source>
</evidence>
<evidence type="ECO:0000313" key="4">
    <source>
        <dbReference type="Proteomes" id="UP000268014"/>
    </source>
</evidence>
<gene>
    <name evidence="3" type="ORF">HPLM_LOCUS14835</name>
</gene>
<evidence type="ECO:0000313" key="5">
    <source>
        <dbReference type="WBParaSite" id="HPLM_0001484301-mRNA-1"/>
    </source>
</evidence>
<keyword evidence="2" id="KW-0812">Transmembrane</keyword>
<accession>A0A0N4WTD3</accession>
<evidence type="ECO:0000256" key="1">
    <source>
        <dbReference type="SAM" id="MobiDB-lite"/>
    </source>
</evidence>
<reference evidence="5" key="1">
    <citation type="submission" date="2017-02" db="UniProtKB">
        <authorList>
            <consortium name="WormBaseParasite"/>
        </authorList>
    </citation>
    <scope>IDENTIFICATION</scope>
</reference>
<proteinExistence type="predicted"/>
<feature type="compositionally biased region" description="Basic and acidic residues" evidence="1">
    <location>
        <begin position="12"/>
        <end position="25"/>
    </location>
</feature>
<feature type="transmembrane region" description="Helical" evidence="2">
    <location>
        <begin position="35"/>
        <end position="55"/>
    </location>
</feature>
<dbReference type="WBParaSite" id="HPLM_0001484301-mRNA-1">
    <property type="protein sequence ID" value="HPLM_0001484301-mRNA-1"/>
    <property type="gene ID" value="HPLM_0001484301"/>
</dbReference>
<sequence length="81" mass="8831">MTGEDVSLGRTGVKERSPKNEKREAAQSIEPAGQLMQLVTLVGLPCGCCILLVVFPSRAAVAKLEEKKENQEDEEEEDFPG</sequence>
<name>A0A0N4WTD3_HAEPC</name>
<feature type="region of interest" description="Disordered" evidence="1">
    <location>
        <begin position="1"/>
        <end position="28"/>
    </location>
</feature>
<organism evidence="5">
    <name type="scientific">Haemonchus placei</name>
    <name type="common">Barber's pole worm</name>
    <dbReference type="NCBI Taxonomy" id="6290"/>
    <lineage>
        <taxon>Eukaryota</taxon>
        <taxon>Metazoa</taxon>
        <taxon>Ecdysozoa</taxon>
        <taxon>Nematoda</taxon>
        <taxon>Chromadorea</taxon>
        <taxon>Rhabditida</taxon>
        <taxon>Rhabditina</taxon>
        <taxon>Rhabditomorpha</taxon>
        <taxon>Strongyloidea</taxon>
        <taxon>Trichostrongylidae</taxon>
        <taxon>Haemonchus</taxon>
    </lineage>
</organism>
<keyword evidence="4" id="KW-1185">Reference proteome</keyword>
<evidence type="ECO:0000256" key="2">
    <source>
        <dbReference type="SAM" id="Phobius"/>
    </source>
</evidence>
<dbReference type="AlphaFoldDB" id="A0A0N4WTD3"/>
<keyword evidence="2" id="KW-0472">Membrane</keyword>